<dbReference type="GO" id="GO:0016020">
    <property type="term" value="C:membrane"/>
    <property type="evidence" value="ECO:0007669"/>
    <property type="project" value="InterPro"/>
</dbReference>
<dbReference type="InterPro" id="IPR003593">
    <property type="entry name" value="AAA+_ATPase"/>
</dbReference>
<evidence type="ECO:0000256" key="1">
    <source>
        <dbReference type="ARBA" id="ARBA00022448"/>
    </source>
</evidence>
<dbReference type="PANTHER" id="PTHR42781:SF9">
    <property type="entry name" value="AMINO ACID ABC TRANSPORTER, ATP-BINDING PROTEIN-RELATED"/>
    <property type="match status" value="1"/>
</dbReference>
<dbReference type="AlphaFoldDB" id="A0A1G5HF91"/>
<evidence type="ECO:0000256" key="3">
    <source>
        <dbReference type="ARBA" id="ARBA00022840"/>
    </source>
</evidence>
<dbReference type="CDD" id="cd03260">
    <property type="entry name" value="ABC_PstB_phosphate_transporter"/>
    <property type="match status" value="1"/>
</dbReference>
<keyword evidence="6" id="KW-1185">Reference proteome</keyword>
<evidence type="ECO:0000313" key="6">
    <source>
        <dbReference type="Proteomes" id="UP000198636"/>
    </source>
</evidence>
<dbReference type="GO" id="GO:0016887">
    <property type="term" value="F:ATP hydrolysis activity"/>
    <property type="evidence" value="ECO:0007669"/>
    <property type="project" value="InterPro"/>
</dbReference>
<dbReference type="STRING" id="1120976.SAMN03080606_01978"/>
<dbReference type="InterPro" id="IPR027417">
    <property type="entry name" value="P-loop_NTPase"/>
</dbReference>
<dbReference type="PROSITE" id="PS50893">
    <property type="entry name" value="ABC_TRANSPORTER_2"/>
    <property type="match status" value="1"/>
</dbReference>
<sequence>MKIKVSGLTKVYNNKQVLNIPKLEIEKGSLLGIIGPNGAGKSTLVKIIGGIETSTSGLVLFDGKPINSNLYQNMTMVFQKPYLLRGSVFYNIAYPLRIRKVEEEEISRRVEKILDEMDLVEIRNQKSWTLSGGEAQKVALARAIIFNPSLLILDEPTANIDPSSIAIMEKIIKKSNQENGTTVIIVTHNLQQANRICKDVGFMYRGELIEIGSKEKVIRNPENVLTRDFIKGEILI</sequence>
<dbReference type="OrthoDB" id="9804199at2"/>
<dbReference type="Gene3D" id="3.40.50.300">
    <property type="entry name" value="P-loop containing nucleotide triphosphate hydrolases"/>
    <property type="match status" value="1"/>
</dbReference>
<dbReference type="GO" id="GO:0035435">
    <property type="term" value="P:phosphate ion transmembrane transport"/>
    <property type="evidence" value="ECO:0007669"/>
    <property type="project" value="InterPro"/>
</dbReference>
<evidence type="ECO:0000256" key="2">
    <source>
        <dbReference type="ARBA" id="ARBA00022741"/>
    </source>
</evidence>
<dbReference type="InterPro" id="IPR005670">
    <property type="entry name" value="PstB-like"/>
</dbReference>
<evidence type="ECO:0000259" key="4">
    <source>
        <dbReference type="PROSITE" id="PS50893"/>
    </source>
</evidence>
<dbReference type="EMBL" id="FMUS01000011">
    <property type="protein sequence ID" value="SCY61980.1"/>
    <property type="molecule type" value="Genomic_DNA"/>
</dbReference>
<protein>
    <submittedName>
        <fullName evidence="5">Carbohydrate ABC transporter ATP-binding protein, CUT1 family</fullName>
    </submittedName>
</protein>
<gene>
    <name evidence="5" type="ORF">SAMN03080606_01978</name>
</gene>
<dbReference type="Pfam" id="PF00005">
    <property type="entry name" value="ABC_tran"/>
    <property type="match status" value="1"/>
</dbReference>
<proteinExistence type="predicted"/>
<keyword evidence="1" id="KW-0813">Transport</keyword>
<dbReference type="InterPro" id="IPR003439">
    <property type="entry name" value="ABC_transporter-like_ATP-bd"/>
</dbReference>
<dbReference type="InterPro" id="IPR017871">
    <property type="entry name" value="ABC_transporter-like_CS"/>
</dbReference>
<keyword evidence="3 5" id="KW-0067">ATP-binding</keyword>
<dbReference type="PROSITE" id="PS00211">
    <property type="entry name" value="ABC_TRANSPORTER_1"/>
    <property type="match status" value="1"/>
</dbReference>
<dbReference type="RefSeq" id="WP_091542891.1">
    <property type="nucleotide sequence ID" value="NZ_FMUS01000011.1"/>
</dbReference>
<evidence type="ECO:0000313" key="5">
    <source>
        <dbReference type="EMBL" id="SCY61980.1"/>
    </source>
</evidence>
<dbReference type="SMART" id="SM00382">
    <property type="entry name" value="AAA"/>
    <property type="match status" value="1"/>
</dbReference>
<dbReference type="SUPFAM" id="SSF52540">
    <property type="entry name" value="P-loop containing nucleoside triphosphate hydrolases"/>
    <property type="match status" value="1"/>
</dbReference>
<dbReference type="PANTHER" id="PTHR42781">
    <property type="entry name" value="SPERMIDINE/PUTRESCINE IMPORT ATP-BINDING PROTEIN POTA"/>
    <property type="match status" value="1"/>
</dbReference>
<organism evidence="5 6">
    <name type="scientific">Alkaliphilus peptidifermentans DSM 18978</name>
    <dbReference type="NCBI Taxonomy" id="1120976"/>
    <lineage>
        <taxon>Bacteria</taxon>
        <taxon>Bacillati</taxon>
        <taxon>Bacillota</taxon>
        <taxon>Clostridia</taxon>
        <taxon>Peptostreptococcales</taxon>
        <taxon>Natronincolaceae</taxon>
        <taxon>Alkaliphilus</taxon>
    </lineage>
</organism>
<dbReference type="GO" id="GO:0005524">
    <property type="term" value="F:ATP binding"/>
    <property type="evidence" value="ECO:0007669"/>
    <property type="project" value="UniProtKB-KW"/>
</dbReference>
<accession>A0A1G5HF91</accession>
<keyword evidence="2" id="KW-0547">Nucleotide-binding</keyword>
<dbReference type="GO" id="GO:0005315">
    <property type="term" value="F:phosphate transmembrane transporter activity"/>
    <property type="evidence" value="ECO:0007669"/>
    <property type="project" value="InterPro"/>
</dbReference>
<reference evidence="5 6" key="1">
    <citation type="submission" date="2016-10" db="EMBL/GenBank/DDBJ databases">
        <authorList>
            <person name="de Groot N.N."/>
        </authorList>
    </citation>
    <scope>NUCLEOTIDE SEQUENCE [LARGE SCALE GENOMIC DNA]</scope>
    <source>
        <strain evidence="5 6">DSM 18978</strain>
    </source>
</reference>
<name>A0A1G5HF91_9FIRM</name>
<dbReference type="InterPro" id="IPR050093">
    <property type="entry name" value="ABC_SmlMolc_Importer"/>
</dbReference>
<dbReference type="Proteomes" id="UP000198636">
    <property type="component" value="Unassembled WGS sequence"/>
</dbReference>
<feature type="domain" description="ABC transporter" evidence="4">
    <location>
        <begin position="3"/>
        <end position="230"/>
    </location>
</feature>